<evidence type="ECO:0000256" key="1">
    <source>
        <dbReference type="SAM" id="Phobius"/>
    </source>
</evidence>
<dbReference type="Ensembl" id="ENSEAST00005001139.1">
    <property type="protein sequence ID" value="ENSEASP00005000991.1"/>
    <property type="gene ID" value="ENSEASG00005000842.1"/>
</dbReference>
<reference evidence="2" key="1">
    <citation type="submission" date="2023-03" db="UniProtKB">
        <authorList>
            <consortium name="Ensembl"/>
        </authorList>
    </citation>
    <scope>IDENTIFICATION</scope>
</reference>
<proteinExistence type="predicted"/>
<dbReference type="AlphaFoldDB" id="A0A8C4KSK9"/>
<organism evidence="2">
    <name type="scientific">Equus asinus asinus</name>
    <dbReference type="NCBI Taxonomy" id="83772"/>
    <lineage>
        <taxon>Eukaryota</taxon>
        <taxon>Metazoa</taxon>
        <taxon>Chordata</taxon>
        <taxon>Craniata</taxon>
        <taxon>Vertebrata</taxon>
        <taxon>Euteleostomi</taxon>
        <taxon>Mammalia</taxon>
        <taxon>Eutheria</taxon>
        <taxon>Laurasiatheria</taxon>
        <taxon>Perissodactyla</taxon>
        <taxon>Equidae</taxon>
        <taxon>Equus</taxon>
    </lineage>
</organism>
<evidence type="ECO:0000313" key="2">
    <source>
        <dbReference type="Ensembl" id="ENSEASP00005000991.1"/>
    </source>
</evidence>
<feature type="transmembrane region" description="Helical" evidence="1">
    <location>
        <begin position="6"/>
        <end position="23"/>
    </location>
</feature>
<keyword evidence="1" id="KW-0472">Membrane</keyword>
<sequence>MGLLTGETLGPLAVAVAIFLLLVDLMHRRQRWAPCCPPAPCPCLGWATCCRWTSRTRFALPRHFGNVFSLQLPWMPVVVLNGLMAVPMH</sequence>
<name>A0A8C4KSK9_EQUAS</name>
<keyword evidence="1" id="KW-1133">Transmembrane helix</keyword>
<keyword evidence="1" id="KW-0812">Transmembrane</keyword>
<accession>A0A8C4KSK9</accession>
<protein>
    <submittedName>
        <fullName evidence="2">Uncharacterized protein</fullName>
    </submittedName>
</protein>
<feature type="transmembrane region" description="Helical" evidence="1">
    <location>
        <begin position="64"/>
        <end position="86"/>
    </location>
</feature>